<feature type="coiled-coil region" evidence="17">
    <location>
        <begin position="146"/>
        <end position="206"/>
    </location>
</feature>
<evidence type="ECO:0000256" key="7">
    <source>
        <dbReference type="ARBA" id="ARBA00022519"/>
    </source>
</evidence>
<evidence type="ECO:0000313" key="23">
    <source>
        <dbReference type="Proteomes" id="UP001254165"/>
    </source>
</evidence>
<feature type="domain" description="Polysaccharide chain length determinant N-terminal" evidence="19">
    <location>
        <begin position="9"/>
        <end position="85"/>
    </location>
</feature>
<keyword evidence="12" id="KW-0067">ATP-binding</keyword>
<evidence type="ECO:0000256" key="11">
    <source>
        <dbReference type="ARBA" id="ARBA00022777"/>
    </source>
</evidence>
<dbReference type="Proteomes" id="UP001254165">
    <property type="component" value="Unassembled WGS sequence"/>
</dbReference>
<proteinExistence type="inferred from homology"/>
<dbReference type="GO" id="GO:0004715">
    <property type="term" value="F:non-membrane spanning protein tyrosine kinase activity"/>
    <property type="evidence" value="ECO:0007669"/>
    <property type="project" value="UniProtKB-EC"/>
</dbReference>
<evidence type="ECO:0000256" key="9">
    <source>
        <dbReference type="ARBA" id="ARBA00022692"/>
    </source>
</evidence>
<keyword evidence="15" id="KW-0829">Tyrosine-protein kinase</keyword>
<evidence type="ECO:0000313" key="22">
    <source>
        <dbReference type="EMBL" id="MDT8896988.1"/>
    </source>
</evidence>
<feature type="transmembrane region" description="Helical" evidence="18">
    <location>
        <begin position="12"/>
        <end position="34"/>
    </location>
</feature>
<keyword evidence="9 18" id="KW-0812">Transmembrane</keyword>
<evidence type="ECO:0000256" key="3">
    <source>
        <dbReference type="ARBA" id="ARBA00007316"/>
    </source>
</evidence>
<evidence type="ECO:0000256" key="13">
    <source>
        <dbReference type="ARBA" id="ARBA00022989"/>
    </source>
</evidence>
<dbReference type="InterPro" id="IPR003856">
    <property type="entry name" value="LPS_length_determ_N"/>
</dbReference>
<protein>
    <recommendedName>
        <fullName evidence="5">non-specific protein-tyrosine kinase</fullName>
        <ecNumber evidence="5">2.7.10.2</ecNumber>
    </recommendedName>
</protein>
<evidence type="ECO:0000259" key="20">
    <source>
        <dbReference type="Pfam" id="PF13614"/>
    </source>
</evidence>
<evidence type="ECO:0000256" key="4">
    <source>
        <dbReference type="ARBA" id="ARBA00008883"/>
    </source>
</evidence>
<evidence type="ECO:0000256" key="18">
    <source>
        <dbReference type="SAM" id="Phobius"/>
    </source>
</evidence>
<dbReference type="InterPro" id="IPR050445">
    <property type="entry name" value="Bact_polysacc_biosynth/exp"/>
</dbReference>
<comment type="caution">
    <text evidence="22">The sequence shown here is derived from an EMBL/GenBank/DDBJ whole genome shotgun (WGS) entry which is preliminary data.</text>
</comment>
<sequence>MQPRDYLLLAKRWAWLLGVGILIGLIGGAIYSLVQKPVYQATTKVMVLGAPQSSLSDILNQNTELLSQTFTELLVTRPVLEATSERLGYYISSSQVRVQQVRGAQLIQIIAEDSDPQKAAEIANTLVTVFLEQNAKIQSGRFSASEESLQAQIQQVEAQIADLQKQLAQTSEQSSEKRLQDVTNIISGIQTEINQLQADIVRLESDHETVLGVNALGQPARVTPTLTVDQQIELTQKRSRLDELKSLLNIYQQIYVSLSFSPANQSGQNSTNNQLQAALVLYQQIYANLLSNYEAIRLARLQSTPEVVQVEGAQVPSHPVRPQTTTNILLGGILGLLLAGGIVFLLEYLDDSIRNGEAVTKNLDLPVLGYISEMNGKLPKEAYPPHVVAQPRSPVTEAFRSIRTNLEFVEIDRPLKTLLIGSPSPDEGKTTVAVNLAIVMAQAGSRVLLMDTDLRQPQVHERLRLPNRLGLSDVLREHSNLDESLHHLTTEGIDVLTSGTLPPNPAEVLSSERMANLLSEVAMRYDKVILDGPPFLISDAIVLASRVDGVLLVLRARSTSQSVALEVLEQLDRVKARVVGAVLNRVQDSISNHYYHNLKSYAYISKETDELTLLED</sequence>
<keyword evidence="8 22" id="KW-0808">Transferase</keyword>
<dbReference type="InterPro" id="IPR005702">
    <property type="entry name" value="Wzc-like_C"/>
</dbReference>
<dbReference type="RefSeq" id="WP_315623638.1">
    <property type="nucleotide sequence ID" value="NZ_JAUHMF010000001.1"/>
</dbReference>
<keyword evidence="23" id="KW-1185">Reference proteome</keyword>
<dbReference type="Pfam" id="PF13614">
    <property type="entry name" value="AAA_31"/>
    <property type="match status" value="1"/>
</dbReference>
<evidence type="ECO:0000256" key="1">
    <source>
        <dbReference type="ARBA" id="ARBA00004429"/>
    </source>
</evidence>
<evidence type="ECO:0000256" key="6">
    <source>
        <dbReference type="ARBA" id="ARBA00022475"/>
    </source>
</evidence>
<evidence type="ECO:0000256" key="10">
    <source>
        <dbReference type="ARBA" id="ARBA00022741"/>
    </source>
</evidence>
<dbReference type="CDD" id="cd05387">
    <property type="entry name" value="BY-kinase"/>
    <property type="match status" value="1"/>
</dbReference>
<dbReference type="Pfam" id="PF02706">
    <property type="entry name" value="Wzz"/>
    <property type="match status" value="1"/>
</dbReference>
<comment type="catalytic activity">
    <reaction evidence="16">
        <text>L-tyrosyl-[protein] + ATP = O-phospho-L-tyrosyl-[protein] + ADP + H(+)</text>
        <dbReference type="Rhea" id="RHEA:10596"/>
        <dbReference type="Rhea" id="RHEA-COMP:10136"/>
        <dbReference type="Rhea" id="RHEA-COMP:20101"/>
        <dbReference type="ChEBI" id="CHEBI:15378"/>
        <dbReference type="ChEBI" id="CHEBI:30616"/>
        <dbReference type="ChEBI" id="CHEBI:46858"/>
        <dbReference type="ChEBI" id="CHEBI:61978"/>
        <dbReference type="ChEBI" id="CHEBI:456216"/>
        <dbReference type="EC" id="2.7.10.2"/>
    </reaction>
</comment>
<dbReference type="PANTHER" id="PTHR32309:SF13">
    <property type="entry name" value="FERRIC ENTEROBACTIN TRANSPORT PROTEIN FEPE"/>
    <property type="match status" value="1"/>
</dbReference>
<evidence type="ECO:0000256" key="15">
    <source>
        <dbReference type="ARBA" id="ARBA00023137"/>
    </source>
</evidence>
<gene>
    <name evidence="22" type="ORF">QYE77_01830</name>
</gene>
<evidence type="ECO:0000259" key="21">
    <source>
        <dbReference type="Pfam" id="PF13807"/>
    </source>
</evidence>
<feature type="domain" description="AAA" evidence="20">
    <location>
        <begin position="428"/>
        <end position="576"/>
    </location>
</feature>
<evidence type="ECO:0000256" key="16">
    <source>
        <dbReference type="ARBA" id="ARBA00051245"/>
    </source>
</evidence>
<keyword evidence="17" id="KW-0175">Coiled coil</keyword>
<dbReference type="InterPro" id="IPR025669">
    <property type="entry name" value="AAA_dom"/>
</dbReference>
<evidence type="ECO:0000256" key="5">
    <source>
        <dbReference type="ARBA" id="ARBA00011903"/>
    </source>
</evidence>
<keyword evidence="6" id="KW-1003">Cell membrane</keyword>
<dbReference type="InterPro" id="IPR027417">
    <property type="entry name" value="P-loop_NTPase"/>
</dbReference>
<dbReference type="EC" id="2.7.10.2" evidence="5"/>
<keyword evidence="10" id="KW-0547">Nucleotide-binding</keyword>
<comment type="similarity">
    <text evidence="3">Belongs to the CpsD/CapB family.</text>
</comment>
<reference evidence="22 23" key="1">
    <citation type="submission" date="2023-07" db="EMBL/GenBank/DDBJ databases">
        <title>Novel species of Thermanaerothrix with wide hydrolytic capabilities.</title>
        <authorList>
            <person name="Zayulina K.S."/>
            <person name="Podosokorskaya O.A."/>
            <person name="Elcheninov A.G."/>
        </authorList>
    </citation>
    <scope>NUCLEOTIDE SEQUENCE [LARGE SCALE GENOMIC DNA]</scope>
    <source>
        <strain evidence="22 23">4228-RoL</strain>
    </source>
</reference>
<keyword evidence="13 18" id="KW-1133">Transmembrane helix</keyword>
<comment type="similarity">
    <text evidence="4">Belongs to the etk/wzc family.</text>
</comment>
<keyword evidence="11" id="KW-0418">Kinase</keyword>
<comment type="similarity">
    <text evidence="2">Belongs to the CpsC/CapA family.</text>
</comment>
<dbReference type="InterPro" id="IPR032807">
    <property type="entry name" value="GNVR"/>
</dbReference>
<evidence type="ECO:0000256" key="2">
    <source>
        <dbReference type="ARBA" id="ARBA00006683"/>
    </source>
</evidence>
<evidence type="ECO:0000256" key="8">
    <source>
        <dbReference type="ARBA" id="ARBA00022679"/>
    </source>
</evidence>
<evidence type="ECO:0000259" key="19">
    <source>
        <dbReference type="Pfam" id="PF02706"/>
    </source>
</evidence>
<dbReference type="PANTHER" id="PTHR32309">
    <property type="entry name" value="TYROSINE-PROTEIN KINASE"/>
    <property type="match status" value="1"/>
</dbReference>
<organism evidence="22 23">
    <name type="scientific">Thermanaerothrix solaris</name>
    <dbReference type="NCBI Taxonomy" id="3058434"/>
    <lineage>
        <taxon>Bacteria</taxon>
        <taxon>Bacillati</taxon>
        <taxon>Chloroflexota</taxon>
        <taxon>Anaerolineae</taxon>
        <taxon>Anaerolineales</taxon>
        <taxon>Anaerolineaceae</taxon>
        <taxon>Thermanaerothrix</taxon>
    </lineage>
</organism>
<feature type="domain" description="Tyrosine-protein kinase G-rich" evidence="21">
    <location>
        <begin position="281"/>
        <end position="345"/>
    </location>
</feature>
<evidence type="ECO:0000256" key="12">
    <source>
        <dbReference type="ARBA" id="ARBA00022840"/>
    </source>
</evidence>
<accession>A0ABU3NL89</accession>
<comment type="subcellular location">
    <subcellularLocation>
        <location evidence="1">Cell inner membrane</location>
        <topology evidence="1">Multi-pass membrane protein</topology>
    </subcellularLocation>
</comment>
<evidence type="ECO:0000256" key="17">
    <source>
        <dbReference type="SAM" id="Coils"/>
    </source>
</evidence>
<keyword evidence="7" id="KW-0997">Cell inner membrane</keyword>
<dbReference type="Pfam" id="PF13807">
    <property type="entry name" value="GNVR"/>
    <property type="match status" value="1"/>
</dbReference>
<name>A0ABU3NL89_9CHLR</name>
<dbReference type="NCBIfam" id="TIGR01007">
    <property type="entry name" value="eps_fam"/>
    <property type="match status" value="1"/>
</dbReference>
<keyword evidence="14 18" id="KW-0472">Membrane</keyword>
<dbReference type="Gene3D" id="3.40.50.300">
    <property type="entry name" value="P-loop containing nucleotide triphosphate hydrolases"/>
    <property type="match status" value="1"/>
</dbReference>
<dbReference type="SUPFAM" id="SSF52540">
    <property type="entry name" value="P-loop containing nucleoside triphosphate hydrolases"/>
    <property type="match status" value="1"/>
</dbReference>
<evidence type="ECO:0000256" key="14">
    <source>
        <dbReference type="ARBA" id="ARBA00023136"/>
    </source>
</evidence>
<dbReference type="EMBL" id="JAUHMF010000001">
    <property type="protein sequence ID" value="MDT8896988.1"/>
    <property type="molecule type" value="Genomic_DNA"/>
</dbReference>